<evidence type="ECO:0000313" key="3">
    <source>
        <dbReference type="Proteomes" id="UP000193218"/>
    </source>
</evidence>
<dbReference type="AlphaFoldDB" id="A0A1Y1UC61"/>
<reference evidence="2 3" key="1">
    <citation type="submission" date="2017-03" db="EMBL/GenBank/DDBJ databases">
        <title>Widespread Adenine N6-methylation of Active Genes in Fungi.</title>
        <authorList>
            <consortium name="DOE Joint Genome Institute"/>
            <person name="Mondo S.J."/>
            <person name="Dannebaum R.O."/>
            <person name="Kuo R.C."/>
            <person name="Louie K.B."/>
            <person name="Bewick A.J."/>
            <person name="Labutti K."/>
            <person name="Haridas S."/>
            <person name="Kuo A."/>
            <person name="Salamov A."/>
            <person name="Ahrendt S.R."/>
            <person name="Lau R."/>
            <person name="Bowen B.P."/>
            <person name="Lipzen A."/>
            <person name="Sullivan W."/>
            <person name="Andreopoulos W.B."/>
            <person name="Clum A."/>
            <person name="Lindquist E."/>
            <person name="Daum C."/>
            <person name="Northen T.R."/>
            <person name="Ramamoorthy G."/>
            <person name="Schmitz R.J."/>
            <person name="Gryganskyi A."/>
            <person name="Culley D."/>
            <person name="Magnuson J."/>
            <person name="James T.Y."/>
            <person name="O'Malley M.A."/>
            <person name="Stajich J.E."/>
            <person name="Spatafora J.W."/>
            <person name="Visel A."/>
            <person name="Grigoriev I.V."/>
        </authorList>
    </citation>
    <scope>NUCLEOTIDE SEQUENCE [LARGE SCALE GENOMIC DNA]</scope>
    <source>
        <strain evidence="2 3">NRRL Y-17943</strain>
    </source>
</reference>
<sequence length="466" mass="52700">MSKPLHRLEPPPPPSSHHPSASSRLDLERDTEAINHLTLTSQAAWRIIARLRYTTIRWRKDEPLEETPFESPSNQICDFVREVTEVPIDDDSESVITTKLEQFMTCYPNLEDSVSLNHLDQPHWFMEEGRKMKWIVWPRYDYFVEDVAELKALTSSGHNLAVIESIVGEFAQGEVNQPTTKPETTLDSLANVILTSHAASPPDWLPKNIDTAALIGIRCLGISFDWSSASWSAFIPKCGGFLTEMSLALDNGTSSIELDWSAVFHVLDLLDSVSRHSPSLECLELNGFVQAGTFASAFKASTALLKGRLRSLTLNHHHELTTPEQLTLTAHVANLCAPNAFLVMDGRLSDKALRFFHEHSRTDEDYEYFQQFDYTPFEDDPDLISRAAVLPNGRFPAADLKETSEALRRVKVYRDLEWKILQDRRQLAEILGQSRKDREFLVRAGVEVGPIDAEDVSRSEVLAMER</sequence>
<dbReference type="GeneID" id="33560261"/>
<dbReference type="RefSeq" id="XP_021869794.1">
    <property type="nucleotide sequence ID" value="XM_022018452.1"/>
</dbReference>
<feature type="region of interest" description="Disordered" evidence="1">
    <location>
        <begin position="1"/>
        <end position="25"/>
    </location>
</feature>
<proteinExistence type="predicted"/>
<comment type="caution">
    <text evidence="2">The sequence shown here is derived from an EMBL/GenBank/DDBJ whole genome shotgun (WGS) entry which is preliminary data.</text>
</comment>
<organism evidence="2 3">
    <name type="scientific">Kockovaella imperatae</name>
    <dbReference type="NCBI Taxonomy" id="4999"/>
    <lineage>
        <taxon>Eukaryota</taxon>
        <taxon>Fungi</taxon>
        <taxon>Dikarya</taxon>
        <taxon>Basidiomycota</taxon>
        <taxon>Agaricomycotina</taxon>
        <taxon>Tremellomycetes</taxon>
        <taxon>Tremellales</taxon>
        <taxon>Cuniculitremaceae</taxon>
        <taxon>Kockovaella</taxon>
    </lineage>
</organism>
<evidence type="ECO:0000313" key="2">
    <source>
        <dbReference type="EMBL" id="ORX35630.1"/>
    </source>
</evidence>
<evidence type="ECO:0000256" key="1">
    <source>
        <dbReference type="SAM" id="MobiDB-lite"/>
    </source>
</evidence>
<dbReference type="Proteomes" id="UP000193218">
    <property type="component" value="Unassembled WGS sequence"/>
</dbReference>
<dbReference type="EMBL" id="NBSH01000010">
    <property type="protein sequence ID" value="ORX35630.1"/>
    <property type="molecule type" value="Genomic_DNA"/>
</dbReference>
<protein>
    <submittedName>
        <fullName evidence="2">Uncharacterized protein</fullName>
    </submittedName>
</protein>
<gene>
    <name evidence="2" type="ORF">BD324DRAFT_652179</name>
</gene>
<name>A0A1Y1UC61_9TREE</name>
<keyword evidence="3" id="KW-1185">Reference proteome</keyword>
<accession>A0A1Y1UC61</accession>
<dbReference type="InParanoid" id="A0A1Y1UC61"/>